<evidence type="ECO:0000313" key="2">
    <source>
        <dbReference type="Proteomes" id="UP000534783"/>
    </source>
</evidence>
<dbReference type="AlphaFoldDB" id="A0A7X6DNF5"/>
<keyword evidence="2" id="KW-1185">Reference proteome</keyword>
<evidence type="ECO:0000313" key="1">
    <source>
        <dbReference type="EMBL" id="NKE70437.1"/>
    </source>
</evidence>
<proteinExistence type="predicted"/>
<comment type="caution">
    <text evidence="1">The sequence shown here is derived from an EMBL/GenBank/DDBJ whole genome shotgun (WGS) entry which is preliminary data.</text>
</comment>
<sequence length="186" mass="22214">MLENGIPENHPLRLHFLILTEKSFQQTLNWSDPLVTDYISNLLLYFTRTDCLYAIRNSRGNRIDTVAEMLMEGDILLRARTIEREWEVHRHIGDYTLFMSGLFPEYLKRLKSGKKIEHPDFLIDYVRVGKKSYRRAAEFNYGRFKEWTPLYRKLAEHFEICIAGLGLIREELDRSREWQSKKQILS</sequence>
<name>A0A7X6DNF5_9BACT</name>
<protein>
    <submittedName>
        <fullName evidence="1">Uncharacterized protein</fullName>
    </submittedName>
</protein>
<organism evidence="1 2">
    <name type="scientific">Candidatus Manganitrophus noduliformans</name>
    <dbReference type="NCBI Taxonomy" id="2606439"/>
    <lineage>
        <taxon>Bacteria</taxon>
        <taxon>Pseudomonadati</taxon>
        <taxon>Nitrospirota</taxon>
        <taxon>Nitrospiria</taxon>
        <taxon>Candidatus Troglogloeales</taxon>
        <taxon>Candidatus Manganitrophaceae</taxon>
        <taxon>Candidatus Manganitrophus</taxon>
    </lineage>
</organism>
<dbReference type="EMBL" id="VTOW01000001">
    <property type="protein sequence ID" value="NKE70437.1"/>
    <property type="molecule type" value="Genomic_DNA"/>
</dbReference>
<dbReference type="RefSeq" id="WP_168058683.1">
    <property type="nucleotide sequence ID" value="NZ_VTOW01000001.1"/>
</dbReference>
<dbReference type="Proteomes" id="UP000534783">
    <property type="component" value="Unassembled WGS sequence"/>
</dbReference>
<accession>A0A7X6DNF5</accession>
<gene>
    <name evidence="1" type="ORF">MNODULE_06755</name>
</gene>
<reference evidence="1 2" key="1">
    <citation type="journal article" date="2020" name="Nature">
        <title>Bacterial chemolithoautotrophy via manganese oxidation.</title>
        <authorList>
            <person name="Yu H."/>
            <person name="Leadbetter J.R."/>
        </authorList>
    </citation>
    <scope>NUCLEOTIDE SEQUENCE [LARGE SCALE GENOMIC DNA]</scope>
    <source>
        <strain evidence="1 2">Mn-1</strain>
    </source>
</reference>